<dbReference type="Pfam" id="PF07940">
    <property type="entry name" value="Hepar_II_III_C"/>
    <property type="match status" value="1"/>
</dbReference>
<gene>
    <name evidence="8" type="ORF">DDF67_10260</name>
</gene>
<evidence type="ECO:0000259" key="7">
    <source>
        <dbReference type="Pfam" id="PF07940"/>
    </source>
</evidence>
<dbReference type="SUPFAM" id="SSF48230">
    <property type="entry name" value="Chondroitin AC/alginate lyase"/>
    <property type="match status" value="1"/>
</dbReference>
<dbReference type="Pfam" id="PF05426">
    <property type="entry name" value="Alginate_lyase"/>
    <property type="match status" value="1"/>
</dbReference>
<feature type="domain" description="Alginate lyase" evidence="6">
    <location>
        <begin position="89"/>
        <end position="302"/>
    </location>
</feature>
<dbReference type="InterPro" id="IPR008929">
    <property type="entry name" value="Chondroitin_lyas"/>
</dbReference>
<reference evidence="8 9" key="1">
    <citation type="submission" date="2018-04" db="EMBL/GenBank/DDBJ databases">
        <title>The genome sequence of Caulobacter sp. 744.</title>
        <authorList>
            <person name="Gao J."/>
            <person name="Sun J."/>
        </authorList>
    </citation>
    <scope>NUCLEOTIDE SEQUENCE [LARGE SCALE GENOMIC DNA]</scope>
    <source>
        <strain evidence="8 9">774</strain>
    </source>
</reference>
<evidence type="ECO:0000313" key="9">
    <source>
        <dbReference type="Proteomes" id="UP000245073"/>
    </source>
</evidence>
<dbReference type="Gene3D" id="1.50.10.100">
    <property type="entry name" value="Chondroitin AC/alginate lyase"/>
    <property type="match status" value="1"/>
</dbReference>
<keyword evidence="9" id="KW-1185">Reference proteome</keyword>
<dbReference type="AlphaFoldDB" id="A0A2T9K316"/>
<protein>
    <submittedName>
        <fullName evidence="8">Alginate lyase</fullName>
    </submittedName>
</protein>
<evidence type="ECO:0000256" key="3">
    <source>
        <dbReference type="ARBA" id="ARBA00022764"/>
    </source>
</evidence>
<evidence type="ECO:0000256" key="1">
    <source>
        <dbReference type="ARBA" id="ARBA00004418"/>
    </source>
</evidence>
<dbReference type="PANTHER" id="PTHR39210:SF1">
    <property type="entry name" value="HEPARIN-SULFATE LYASE"/>
    <property type="match status" value="1"/>
</dbReference>
<evidence type="ECO:0000256" key="4">
    <source>
        <dbReference type="ARBA" id="ARBA00023239"/>
    </source>
</evidence>
<keyword evidence="4 8" id="KW-0456">Lyase</keyword>
<name>A0A2T9K316_9CAUL</name>
<evidence type="ECO:0000256" key="5">
    <source>
        <dbReference type="SAM" id="SignalP"/>
    </source>
</evidence>
<dbReference type="Proteomes" id="UP000245073">
    <property type="component" value="Unassembled WGS sequence"/>
</dbReference>
<evidence type="ECO:0000313" key="8">
    <source>
        <dbReference type="EMBL" id="PVM90337.1"/>
    </source>
</evidence>
<dbReference type="Gene3D" id="2.70.98.70">
    <property type="match status" value="1"/>
</dbReference>
<sequence>MALVLLVSAALPAGGAFAQAGAAQGPVQVQPGLAPVLVGGADLAAMRTDGARYPMFAAELKRVRKEVDAAMKAGIDVPVPKDPGGGRTHEQHKRNYMAIYGAGMLYRATGDQAYADYAKRLLLEYARLYPTLGLHPAAKNNAAGKLFWQSLNDAVWVVYSIQGYDAIRDTLSEADRKAIDDGVFRPMAKFIADDQPQVFDIIHNHATWACAAVGMTGYVLRDPVMVEKALKGTDRSGKVGFLKQIDQLFSPDGYYAEGPYYQRYALQPFVVFAHAIEENEPGRKIFQYRDGVLTKAVKAAVQLTYDGYFFPFNDALLEKSLKTDELYQSIAIAYGATRDPALLSIARWQDRTTLTPDGLAVARDLAAGREKPFPYASMLFRDGPDGDQGAIAVMRSGPGDDDEVVAVKNTAQGMGHGHYDKLNWILYDAGRPIVTDYGAARFLNIEAKDGGRYLKENETWAKQTVAHNTLVVNETSQFDGKVKVANTMAPRQIFFSAEGSAKISTAEMAGAWPGVTFRRSIVQVDAGKGPPLVLDLLKVKGDKPAQYDLPLHFAGHIIDAGFPLQQNLATRPVLGKDDGYQHLWVDATGTPDASNARLTWINGERFYTWRMLPPAGAQVIIAQSGANDPKFNLRREPVLIQRVKSPGETTFVGVLEPHGAYDPSAETTEGSTSRIEALRHERVEGADIVTIVLAGGRTITLAIADSAEAGLAHKAAVDGKAIAWKGHFARFDGKGGAQ</sequence>
<dbReference type="GO" id="GO:0016829">
    <property type="term" value="F:lyase activity"/>
    <property type="evidence" value="ECO:0007669"/>
    <property type="project" value="UniProtKB-KW"/>
</dbReference>
<feature type="signal peptide" evidence="5">
    <location>
        <begin position="1"/>
        <end position="18"/>
    </location>
</feature>
<dbReference type="PANTHER" id="PTHR39210">
    <property type="entry name" value="HEPARIN-SULFATE LYASE"/>
    <property type="match status" value="1"/>
</dbReference>
<keyword evidence="2 5" id="KW-0732">Signal</keyword>
<comment type="subcellular location">
    <subcellularLocation>
        <location evidence="1">Periplasm</location>
    </subcellularLocation>
</comment>
<feature type="chain" id="PRO_5015781408" evidence="5">
    <location>
        <begin position="19"/>
        <end position="738"/>
    </location>
</feature>
<evidence type="ECO:0000256" key="2">
    <source>
        <dbReference type="ARBA" id="ARBA00022729"/>
    </source>
</evidence>
<dbReference type="OrthoDB" id="9772435at2"/>
<comment type="caution">
    <text evidence="8">The sequence shown here is derived from an EMBL/GenBank/DDBJ whole genome shotgun (WGS) entry which is preliminary data.</text>
</comment>
<evidence type="ECO:0000259" key="6">
    <source>
        <dbReference type="Pfam" id="PF05426"/>
    </source>
</evidence>
<dbReference type="InterPro" id="IPR008397">
    <property type="entry name" value="Alginate_lyase_dom"/>
</dbReference>
<organism evidence="8 9">
    <name type="scientific">Caulobacter endophyticus</name>
    <dbReference type="NCBI Taxonomy" id="2172652"/>
    <lineage>
        <taxon>Bacteria</taxon>
        <taxon>Pseudomonadati</taxon>
        <taxon>Pseudomonadota</taxon>
        <taxon>Alphaproteobacteria</taxon>
        <taxon>Caulobacterales</taxon>
        <taxon>Caulobacteraceae</taxon>
        <taxon>Caulobacter</taxon>
    </lineage>
</organism>
<dbReference type="InterPro" id="IPR012480">
    <property type="entry name" value="Hepar_II_III_C"/>
</dbReference>
<accession>A0A2T9K316</accession>
<dbReference type="EMBL" id="QDKQ01000035">
    <property type="protein sequence ID" value="PVM90337.1"/>
    <property type="molecule type" value="Genomic_DNA"/>
</dbReference>
<keyword evidence="3" id="KW-0574">Periplasm</keyword>
<proteinExistence type="predicted"/>
<dbReference type="GO" id="GO:0042597">
    <property type="term" value="C:periplasmic space"/>
    <property type="evidence" value="ECO:0007669"/>
    <property type="project" value="UniProtKB-SubCell"/>
</dbReference>
<feature type="domain" description="Heparinase II/III-like C-terminal" evidence="7">
    <location>
        <begin position="382"/>
        <end position="640"/>
    </location>
</feature>